<accession>A0ABN6QUF6</accession>
<sequence length="69" mass="6683">MAKALDTGSRFKSVAGDGFLEGGAGRCALQGLVDAQGAGRPARWAGTGCATGTRCDVRSGGSSGGAIIP</sequence>
<evidence type="ECO:0000313" key="1">
    <source>
        <dbReference type="EMBL" id="BDM69808.1"/>
    </source>
</evidence>
<reference evidence="1" key="1">
    <citation type="submission" date="2022-06" db="EMBL/GenBank/DDBJ databases">
        <title>Complete genome sequence of Streptomyces nigrescens HEK616.</title>
        <authorList>
            <person name="Asamizu S."/>
            <person name="Onaka H."/>
        </authorList>
    </citation>
    <scope>NUCLEOTIDE SEQUENCE</scope>
    <source>
        <strain evidence="1">HEK616</strain>
    </source>
</reference>
<name>A0ABN6QUF6_STRNI</name>
<dbReference type="EMBL" id="AP026073">
    <property type="protein sequence ID" value="BDM69808.1"/>
    <property type="molecule type" value="Genomic_DNA"/>
</dbReference>
<dbReference type="Proteomes" id="UP001059597">
    <property type="component" value="Chromosome"/>
</dbReference>
<gene>
    <name evidence="1" type="ORF">HEK616_32950</name>
</gene>
<evidence type="ECO:0000313" key="2">
    <source>
        <dbReference type="Proteomes" id="UP001059597"/>
    </source>
</evidence>
<keyword evidence="2" id="KW-1185">Reference proteome</keyword>
<organism evidence="1 2">
    <name type="scientific">Streptomyces nigrescens</name>
    <dbReference type="NCBI Taxonomy" id="1920"/>
    <lineage>
        <taxon>Bacteria</taxon>
        <taxon>Bacillati</taxon>
        <taxon>Actinomycetota</taxon>
        <taxon>Actinomycetes</taxon>
        <taxon>Kitasatosporales</taxon>
        <taxon>Streptomycetaceae</taxon>
        <taxon>Streptomyces</taxon>
    </lineage>
</organism>
<protein>
    <submittedName>
        <fullName evidence="1">Uncharacterized protein</fullName>
    </submittedName>
</protein>
<proteinExistence type="predicted"/>